<reference evidence="1" key="1">
    <citation type="submission" date="2020-05" db="EMBL/GenBank/DDBJ databases">
        <authorList>
            <person name="Chiriac C."/>
            <person name="Salcher M."/>
            <person name="Ghai R."/>
            <person name="Kavagutti S V."/>
        </authorList>
    </citation>
    <scope>NUCLEOTIDE SEQUENCE</scope>
</reference>
<accession>A0A6J5YQC7</accession>
<gene>
    <name evidence="1" type="ORF">UFOPK3820_00096</name>
</gene>
<proteinExistence type="predicted"/>
<dbReference type="Pfam" id="PF21853">
    <property type="entry name" value="DUF6912"/>
    <property type="match status" value="1"/>
</dbReference>
<dbReference type="AlphaFoldDB" id="A0A6J5YQC7"/>
<name>A0A6J5YQC7_9ZZZZ</name>
<evidence type="ECO:0000313" key="1">
    <source>
        <dbReference type="EMBL" id="CAB4330190.1"/>
    </source>
</evidence>
<dbReference type="InterPro" id="IPR054206">
    <property type="entry name" value="DUF6912"/>
</dbReference>
<organism evidence="1">
    <name type="scientific">freshwater metagenome</name>
    <dbReference type="NCBI Taxonomy" id="449393"/>
    <lineage>
        <taxon>unclassified sequences</taxon>
        <taxon>metagenomes</taxon>
        <taxon>ecological metagenomes</taxon>
    </lineage>
</organism>
<dbReference type="EMBL" id="CAESAB010000002">
    <property type="protein sequence ID" value="CAB4330190.1"/>
    <property type="molecule type" value="Genomic_DNA"/>
</dbReference>
<sequence>MRAYVGVTAQELSEFLKSATLDVSDVYAATDFFVKANPDLDEEEIEYTLSIVAAEDAQDLVATGTGVPLVLAFEISEDIIEAKHEMSVSLSAPLSWKNLECCFEISDDGEELTWFATQEISEKITEWLA</sequence>
<protein>
    <submittedName>
        <fullName evidence="1">Unannotated protein</fullName>
    </submittedName>
</protein>